<gene>
    <name evidence="4" type="ORF">A1O1_05503</name>
</gene>
<reference evidence="4 5" key="1">
    <citation type="submission" date="2013-03" db="EMBL/GenBank/DDBJ databases">
        <title>The Genome Sequence of Capronia coronata CBS 617.96.</title>
        <authorList>
            <consortium name="The Broad Institute Genomics Platform"/>
            <person name="Cuomo C."/>
            <person name="de Hoog S."/>
            <person name="Gorbushina A."/>
            <person name="Walker B."/>
            <person name="Young S.K."/>
            <person name="Zeng Q."/>
            <person name="Gargeya S."/>
            <person name="Fitzgerald M."/>
            <person name="Haas B."/>
            <person name="Abouelleil A."/>
            <person name="Allen A.W."/>
            <person name="Alvarado L."/>
            <person name="Arachchi H.M."/>
            <person name="Berlin A.M."/>
            <person name="Chapman S.B."/>
            <person name="Gainer-Dewar J."/>
            <person name="Goldberg J."/>
            <person name="Griggs A."/>
            <person name="Gujja S."/>
            <person name="Hansen M."/>
            <person name="Howarth C."/>
            <person name="Imamovic A."/>
            <person name="Ireland A."/>
            <person name="Larimer J."/>
            <person name="McCowan C."/>
            <person name="Murphy C."/>
            <person name="Pearson M."/>
            <person name="Poon T.W."/>
            <person name="Priest M."/>
            <person name="Roberts A."/>
            <person name="Saif S."/>
            <person name="Shea T."/>
            <person name="Sisk P."/>
            <person name="Sykes S."/>
            <person name="Wortman J."/>
            <person name="Nusbaum C."/>
            <person name="Birren B."/>
        </authorList>
    </citation>
    <scope>NUCLEOTIDE SEQUENCE [LARGE SCALE GENOMIC DNA]</scope>
    <source>
        <strain evidence="4 5">CBS 617.96</strain>
    </source>
</reference>
<evidence type="ECO:0000259" key="3">
    <source>
        <dbReference type="Pfam" id="PF12588"/>
    </source>
</evidence>
<accession>W9Y7R9</accession>
<dbReference type="EMBL" id="AMWN01000004">
    <property type="protein sequence ID" value="EXJ88573.1"/>
    <property type="molecule type" value="Genomic_DNA"/>
</dbReference>
<keyword evidence="1" id="KW-0210">Decarboxylase</keyword>
<dbReference type="RefSeq" id="XP_007724579.1">
    <property type="nucleotide sequence ID" value="XM_007726389.1"/>
</dbReference>
<protein>
    <submittedName>
        <fullName evidence="4">Phosphatidylserine decarboxylase</fullName>
    </submittedName>
</protein>
<dbReference type="GO" id="GO:0004609">
    <property type="term" value="F:phosphatidylserine decarboxylase activity"/>
    <property type="evidence" value="ECO:0007669"/>
    <property type="project" value="InterPro"/>
</dbReference>
<dbReference type="GO" id="GO:0006646">
    <property type="term" value="P:phosphatidylethanolamine biosynthetic process"/>
    <property type="evidence" value="ECO:0007669"/>
    <property type="project" value="TreeGrafter"/>
</dbReference>
<proteinExistence type="predicted"/>
<evidence type="ECO:0000313" key="4">
    <source>
        <dbReference type="EMBL" id="EXJ88573.1"/>
    </source>
</evidence>
<dbReference type="InterPro" id="IPR003817">
    <property type="entry name" value="PS_Dcarbxylase"/>
</dbReference>
<comment type="caution">
    <text evidence="4">The sequence shown here is derived from an EMBL/GenBank/DDBJ whole genome shotgun (WGS) entry which is preliminary data.</text>
</comment>
<dbReference type="AlphaFoldDB" id="W9Y7R9"/>
<sequence length="443" mass="50047">MKHEKNIPSEHHTHRIGEWLPHDHRAHREWLAGVIDYVDQNPSDLHPVLQEFKALIDNNTRVWLLFESMFQQVPNKPPYNNDPQGRGHPQVRDYMHMLQVINHILTTAPSWNDKSERVGLVGLPFNALFDWPMGTASGFAVFLDPEVNAMLKKVLNAWGDFLRSPESAGVLEKKAKGSWFSDHGHEELSFTANVGKTDYKFEDMFICDPSDSRYGYKSWDDFFTRLFKENVRPVASPTDNSVIANACESKTFKVAHNVKARDHFWLKGQPYSVRDMLSHDALADQFVGGTVYQAFLSALSYHRWHAPVSGKLVKAYVVDGTYYSEPLFEDFTAEHAADPEGQVTSQGYLTATATRAIMFFEADNPAIGLMAFLGIGMCEVSTCEMTVKEGQHVDKGDEIGMFHFGGSTHCLLFRKGVEVEGFPEPNPEHNVPVRSALARVKTQ</sequence>
<name>W9Y7R9_9EURO</name>
<dbReference type="GO" id="GO:0005739">
    <property type="term" value="C:mitochondrion"/>
    <property type="evidence" value="ECO:0007669"/>
    <property type="project" value="TreeGrafter"/>
</dbReference>
<dbReference type="PANTHER" id="PTHR10067">
    <property type="entry name" value="PHOSPHATIDYLSERINE DECARBOXYLASE"/>
    <property type="match status" value="1"/>
</dbReference>
<organism evidence="4 5">
    <name type="scientific">Capronia coronata CBS 617.96</name>
    <dbReference type="NCBI Taxonomy" id="1182541"/>
    <lineage>
        <taxon>Eukaryota</taxon>
        <taxon>Fungi</taxon>
        <taxon>Dikarya</taxon>
        <taxon>Ascomycota</taxon>
        <taxon>Pezizomycotina</taxon>
        <taxon>Eurotiomycetes</taxon>
        <taxon>Chaetothyriomycetidae</taxon>
        <taxon>Chaetothyriales</taxon>
        <taxon>Herpotrichiellaceae</taxon>
        <taxon>Capronia</taxon>
    </lineage>
</organism>
<dbReference type="eggNOG" id="KOG2419">
    <property type="taxonomic scope" value="Eukaryota"/>
</dbReference>
<keyword evidence="2" id="KW-0456">Lyase</keyword>
<evidence type="ECO:0000256" key="1">
    <source>
        <dbReference type="ARBA" id="ARBA00022793"/>
    </source>
</evidence>
<dbReference type="InterPro" id="IPR022237">
    <property type="entry name" value="PsiD-like"/>
</dbReference>
<dbReference type="GeneID" id="19160378"/>
<dbReference type="STRING" id="1182541.W9Y7R9"/>
<keyword evidence="5" id="KW-1185">Reference proteome</keyword>
<evidence type="ECO:0000313" key="5">
    <source>
        <dbReference type="Proteomes" id="UP000019484"/>
    </source>
</evidence>
<dbReference type="HOGENOM" id="CLU_033450_1_0_1"/>
<dbReference type="Pfam" id="PF12588">
    <property type="entry name" value="PSDC"/>
    <property type="match status" value="1"/>
</dbReference>
<dbReference type="OrthoDB" id="5973539at2759"/>
<evidence type="ECO:0000256" key="2">
    <source>
        <dbReference type="ARBA" id="ARBA00023239"/>
    </source>
</evidence>
<feature type="domain" description="L-tryptophan decarboxylase PsiD-like" evidence="3">
    <location>
        <begin position="46"/>
        <end position="188"/>
    </location>
</feature>
<dbReference type="Pfam" id="PF02666">
    <property type="entry name" value="PS_Dcarbxylase"/>
    <property type="match status" value="1"/>
</dbReference>
<dbReference type="Proteomes" id="UP000019484">
    <property type="component" value="Unassembled WGS sequence"/>
</dbReference>
<dbReference type="PANTHER" id="PTHR10067:SF9">
    <property type="entry name" value="PHOSPHATIDYLSERINE DECARBOXYLASE FAMILY PROTEIN (AFU_ORTHOLOGUE AFUA_7G01730)"/>
    <property type="match status" value="1"/>
</dbReference>